<evidence type="ECO:0000256" key="1">
    <source>
        <dbReference type="ARBA" id="ARBA00000085"/>
    </source>
</evidence>
<dbReference type="InterPro" id="IPR003018">
    <property type="entry name" value="GAF"/>
</dbReference>
<dbReference type="GO" id="GO:0000155">
    <property type="term" value="F:phosphorelay sensor kinase activity"/>
    <property type="evidence" value="ECO:0007669"/>
    <property type="project" value="InterPro"/>
</dbReference>
<dbReference type="AlphaFoldDB" id="A0A8J7CPQ0"/>
<evidence type="ECO:0000256" key="6">
    <source>
        <dbReference type="ARBA" id="ARBA00022606"/>
    </source>
</evidence>
<dbReference type="PRINTS" id="PR00344">
    <property type="entry name" value="BCTRLSENSOR"/>
</dbReference>
<gene>
    <name evidence="12" type="ORF">IHV25_06490</name>
</gene>
<dbReference type="RefSeq" id="WP_192534305.1">
    <property type="nucleotide sequence ID" value="NZ_JACZHT010000004.1"/>
</dbReference>
<dbReference type="GO" id="GO:0006355">
    <property type="term" value="P:regulation of DNA-templated transcription"/>
    <property type="evidence" value="ECO:0007669"/>
    <property type="project" value="InterPro"/>
</dbReference>
<keyword evidence="13" id="KW-1185">Reference proteome</keyword>
<dbReference type="PROSITE" id="PS50046">
    <property type="entry name" value="PHYTOCHROME_2"/>
    <property type="match status" value="1"/>
</dbReference>
<dbReference type="InterPro" id="IPR005467">
    <property type="entry name" value="His_kinase_dom"/>
</dbReference>
<name>A0A8J7CPQ0_9PROT</name>
<dbReference type="Gene3D" id="3.30.450.20">
    <property type="entry name" value="PAS domain"/>
    <property type="match status" value="2"/>
</dbReference>
<evidence type="ECO:0000259" key="11">
    <source>
        <dbReference type="PROSITE" id="PS50109"/>
    </source>
</evidence>
<feature type="region of interest" description="Disordered" evidence="9">
    <location>
        <begin position="51"/>
        <end position="70"/>
    </location>
</feature>
<dbReference type="InterPro" id="IPR036890">
    <property type="entry name" value="HATPase_C_sf"/>
</dbReference>
<comment type="catalytic activity">
    <reaction evidence="1">
        <text>ATP + protein L-histidine = ADP + protein N-phospho-L-histidine.</text>
        <dbReference type="EC" id="2.7.13.3"/>
    </reaction>
</comment>
<dbReference type="Gene3D" id="3.30.450.40">
    <property type="match status" value="1"/>
</dbReference>
<dbReference type="EMBL" id="JACZHT010000004">
    <property type="protein sequence ID" value="MBE1237292.1"/>
    <property type="molecule type" value="Genomic_DNA"/>
</dbReference>
<dbReference type="InterPro" id="IPR035965">
    <property type="entry name" value="PAS-like_dom_sf"/>
</dbReference>
<dbReference type="Pfam" id="PF08446">
    <property type="entry name" value="PAS_2"/>
    <property type="match status" value="1"/>
</dbReference>
<dbReference type="SMART" id="SM00065">
    <property type="entry name" value="GAF"/>
    <property type="match status" value="1"/>
</dbReference>
<evidence type="ECO:0000256" key="5">
    <source>
        <dbReference type="ARBA" id="ARBA00022553"/>
    </source>
</evidence>
<dbReference type="InterPro" id="IPR003594">
    <property type="entry name" value="HATPase_dom"/>
</dbReference>
<dbReference type="SUPFAM" id="SSF55785">
    <property type="entry name" value="PYP-like sensor domain (PAS domain)"/>
    <property type="match status" value="1"/>
</dbReference>
<evidence type="ECO:0000313" key="13">
    <source>
        <dbReference type="Proteomes" id="UP000631034"/>
    </source>
</evidence>
<evidence type="ECO:0000256" key="7">
    <source>
        <dbReference type="ARBA" id="ARBA00022991"/>
    </source>
</evidence>
<evidence type="ECO:0000259" key="10">
    <source>
        <dbReference type="PROSITE" id="PS50046"/>
    </source>
</evidence>
<dbReference type="PANTHER" id="PTHR43065:SF42">
    <property type="entry name" value="TWO-COMPONENT SENSOR PPRA"/>
    <property type="match status" value="1"/>
</dbReference>
<evidence type="ECO:0000313" key="12">
    <source>
        <dbReference type="EMBL" id="MBE1237292.1"/>
    </source>
</evidence>
<dbReference type="Gene3D" id="1.10.287.130">
    <property type="match status" value="1"/>
</dbReference>
<dbReference type="SUPFAM" id="SSF55874">
    <property type="entry name" value="ATPase domain of HSP90 chaperone/DNA topoisomerase II/histidine kinase"/>
    <property type="match status" value="1"/>
</dbReference>
<dbReference type="CDD" id="cd00082">
    <property type="entry name" value="HisKA"/>
    <property type="match status" value="1"/>
</dbReference>
<evidence type="ECO:0000256" key="4">
    <source>
        <dbReference type="ARBA" id="ARBA00022543"/>
    </source>
</evidence>
<reference evidence="12" key="1">
    <citation type="submission" date="2020-10" db="EMBL/GenBank/DDBJ databases">
        <title>Genome sequence of the unusual species of purple photosynthetic bacteria, Phaeovibrio sulfidiphilus DSM 23193, type strain.</title>
        <authorList>
            <person name="Kyndt J.A."/>
            <person name="Meyer T.E."/>
        </authorList>
    </citation>
    <scope>NUCLEOTIDE SEQUENCE</scope>
    <source>
        <strain evidence="12">DSM 23193</strain>
    </source>
</reference>
<dbReference type="InterPro" id="IPR004358">
    <property type="entry name" value="Sig_transdc_His_kin-like_C"/>
</dbReference>
<dbReference type="Gene3D" id="3.30.450.270">
    <property type="match status" value="1"/>
</dbReference>
<dbReference type="PANTHER" id="PTHR43065">
    <property type="entry name" value="SENSOR HISTIDINE KINASE"/>
    <property type="match status" value="1"/>
</dbReference>
<protein>
    <recommendedName>
        <fullName evidence="3">histidine kinase</fullName>
        <ecNumber evidence="3">2.7.13.3</ecNumber>
    </recommendedName>
</protein>
<evidence type="ECO:0000256" key="9">
    <source>
        <dbReference type="SAM" id="MobiDB-lite"/>
    </source>
</evidence>
<sequence>MTSQTTEQTGKRPPCGLEEAFSIQSHGDFLLADERDCRVLALSRNLYGRLQANGQGHSGPGPGPEAGRPAHPKALFLADLLDEVSLAQCLRRAGHVTRLSPLDPFRLHLADGTACEATVRKVVPSQIMIEMWPAASSRPDPLVPFLFSFGRAPGLNDVQSLCENAVRAVSRLTGYDQVMVFRFTDYGDGDVVAEKLRKTSPLPPFLGGRFPASDVLFNYRDTFSTMPLSAVPDVEAPLQPVLNIGGGPMRAFPPSEAHLAAPPLAWLQYMRGLGVRARLAVAILVDDQPWGLLLCHHPSPRPLDPAVMGAIQVFVRVMAGEIRNLENTESADRRGRLSRLVETLDIRISESTPLEDALAGSLGEILSLFSASDGLLSLRGRCWTPSGPWDGPKVAFAVDEPLVVTDTFKGLIKVPPDLGPGFAGGILIPLSDQPREDFLLIGRPAIRQSIHWAGLRPSRGASAPRPGNGSFAFSRWEEDQQDRTLPFSSLDHELAHSLRMFLSRRVFEARVRKTDPRSGGEPRSFPPWHESSMDWFWETDKAGRLTDVTKFFEDVEGSSTRPVVGHRLTDFLVVASGGGESSDLEELRSAFSRRAAFHGLTAQLQLPGFDPCWVRLSGFPMIDTRGNLLGYRGAATNVTHLRALQEENIRSQRLEALGRMASGIAHEINNVLQPMLSMSYQAAKRLDDQEYVRAALADIEESGLRAREIVKAILAFGRQAPSDRHAIRIAAELNKALAFACKGIPRLRVDTDIEPTDAEVLANTTELSQVVLNLLTNAADAMGGRGVATVTLRSQKEIGRVRITVRDQGPGMDLTTCNRIFDPFFTTKAEGKGTGMGLAVVHGLVEAWGGTVGVESVVGFGTTFWISLPVIAT</sequence>
<dbReference type="SUPFAM" id="SSF47384">
    <property type="entry name" value="Homodimeric domain of signal transducing histidine kinase"/>
    <property type="match status" value="1"/>
</dbReference>
<comment type="similarity">
    <text evidence="2">In the N-terminal section; belongs to the phytochrome family.</text>
</comment>
<keyword evidence="5" id="KW-0597">Phosphoprotein</keyword>
<dbReference type="SUPFAM" id="SSF55781">
    <property type="entry name" value="GAF domain-like"/>
    <property type="match status" value="2"/>
</dbReference>
<dbReference type="Gene3D" id="3.30.565.10">
    <property type="entry name" value="Histidine kinase-like ATPase, C-terminal domain"/>
    <property type="match status" value="1"/>
</dbReference>
<dbReference type="InterPro" id="IPR013654">
    <property type="entry name" value="PAS_2"/>
</dbReference>
<dbReference type="InterPro" id="IPR036097">
    <property type="entry name" value="HisK_dim/P_sf"/>
</dbReference>
<dbReference type="GO" id="GO:0009881">
    <property type="term" value="F:photoreceptor activity"/>
    <property type="evidence" value="ECO:0007669"/>
    <property type="project" value="UniProtKB-KW"/>
</dbReference>
<dbReference type="GO" id="GO:0009584">
    <property type="term" value="P:detection of visible light"/>
    <property type="evidence" value="ECO:0007669"/>
    <property type="project" value="InterPro"/>
</dbReference>
<feature type="domain" description="Histidine kinase" evidence="11">
    <location>
        <begin position="663"/>
        <end position="872"/>
    </location>
</feature>
<dbReference type="InterPro" id="IPR013515">
    <property type="entry name" value="Phytochrome_cen-reg"/>
</dbReference>
<feature type="domain" description="Phytochrome chromophore attachment site" evidence="10">
    <location>
        <begin position="157"/>
        <end position="305"/>
    </location>
</feature>
<dbReference type="InterPro" id="IPR029016">
    <property type="entry name" value="GAF-like_dom_sf"/>
</dbReference>
<comment type="caution">
    <text evidence="12">The sequence shown here is derived from an EMBL/GenBank/DDBJ whole genome shotgun (WGS) entry which is preliminary data.</text>
</comment>
<keyword evidence="7" id="KW-0157">Chromophore</keyword>
<dbReference type="SMART" id="SM00387">
    <property type="entry name" value="HATPase_c"/>
    <property type="match status" value="1"/>
</dbReference>
<evidence type="ECO:0000256" key="8">
    <source>
        <dbReference type="ARBA" id="ARBA00023170"/>
    </source>
</evidence>
<dbReference type="Proteomes" id="UP000631034">
    <property type="component" value="Unassembled WGS sequence"/>
</dbReference>
<dbReference type="PROSITE" id="PS50109">
    <property type="entry name" value="HIS_KIN"/>
    <property type="match status" value="1"/>
</dbReference>
<dbReference type="InterPro" id="IPR003661">
    <property type="entry name" value="HisK_dim/P_dom"/>
</dbReference>
<dbReference type="InterPro" id="IPR043150">
    <property type="entry name" value="Phytochrome_PHY_sf"/>
</dbReference>
<dbReference type="Pfam" id="PF01590">
    <property type="entry name" value="GAF"/>
    <property type="match status" value="1"/>
</dbReference>
<evidence type="ECO:0000256" key="3">
    <source>
        <dbReference type="ARBA" id="ARBA00012438"/>
    </source>
</evidence>
<keyword evidence="6" id="KW-0716">Sensory transduction</keyword>
<evidence type="ECO:0000256" key="2">
    <source>
        <dbReference type="ARBA" id="ARBA00006402"/>
    </source>
</evidence>
<dbReference type="Pfam" id="PF00360">
    <property type="entry name" value="PHY"/>
    <property type="match status" value="1"/>
</dbReference>
<keyword evidence="8" id="KW-0675">Receptor</keyword>
<accession>A0A8J7CPQ0</accession>
<organism evidence="12 13">
    <name type="scientific">Phaeovibrio sulfidiphilus</name>
    <dbReference type="NCBI Taxonomy" id="1220600"/>
    <lineage>
        <taxon>Bacteria</taxon>
        <taxon>Pseudomonadati</taxon>
        <taxon>Pseudomonadota</taxon>
        <taxon>Alphaproteobacteria</taxon>
        <taxon>Rhodospirillales</taxon>
        <taxon>Rhodospirillaceae</taxon>
        <taxon>Phaeovibrio</taxon>
    </lineage>
</organism>
<keyword evidence="4" id="KW-0600">Photoreceptor protein</keyword>
<dbReference type="EC" id="2.7.13.3" evidence="3"/>
<proteinExistence type="inferred from homology"/>
<dbReference type="Pfam" id="PF02518">
    <property type="entry name" value="HATPase_c"/>
    <property type="match status" value="1"/>
</dbReference>
<dbReference type="InterPro" id="IPR016132">
    <property type="entry name" value="Phyto_chromo_attachment"/>
</dbReference>